<keyword evidence="3 5" id="KW-0067">ATP-binding</keyword>
<dbReference type="InterPro" id="IPR003439">
    <property type="entry name" value="ABC_transporter-like_ATP-bd"/>
</dbReference>
<keyword evidence="1" id="KW-0813">Transport</keyword>
<name>A0A1H9X4L8_9RHOB</name>
<feature type="domain" description="ABC transporter" evidence="4">
    <location>
        <begin position="2"/>
        <end position="199"/>
    </location>
</feature>
<evidence type="ECO:0000259" key="4">
    <source>
        <dbReference type="PROSITE" id="PS50893"/>
    </source>
</evidence>
<proteinExistence type="predicted"/>
<dbReference type="PANTHER" id="PTHR43776:SF5">
    <property type="entry name" value="ATPASE COMPONENT OF ABC-TYPE TRANSPORT SYSTEM"/>
    <property type="match status" value="1"/>
</dbReference>
<dbReference type="PANTHER" id="PTHR43776">
    <property type="entry name" value="TRANSPORT ATP-BINDING PROTEIN"/>
    <property type="match status" value="1"/>
</dbReference>
<dbReference type="EMBL" id="FOGU01000017">
    <property type="protein sequence ID" value="SES40563.1"/>
    <property type="molecule type" value="Genomic_DNA"/>
</dbReference>
<dbReference type="GO" id="GO:0005524">
    <property type="term" value="F:ATP binding"/>
    <property type="evidence" value="ECO:0007669"/>
    <property type="project" value="UniProtKB-KW"/>
</dbReference>
<dbReference type="STRING" id="641238.SAMN04490244_11730"/>
<reference evidence="5 6" key="1">
    <citation type="submission" date="2016-10" db="EMBL/GenBank/DDBJ databases">
        <authorList>
            <person name="de Groot N.N."/>
        </authorList>
    </citation>
    <scope>NUCLEOTIDE SEQUENCE [LARGE SCALE GENOMIC DNA]</scope>
    <source>
        <strain evidence="5 6">DSM 23042</strain>
    </source>
</reference>
<dbReference type="OrthoDB" id="9784450at2"/>
<keyword evidence="2" id="KW-0547">Nucleotide-binding</keyword>
<dbReference type="Proteomes" id="UP000198885">
    <property type="component" value="Unassembled WGS sequence"/>
</dbReference>
<evidence type="ECO:0000313" key="5">
    <source>
        <dbReference type="EMBL" id="SES40563.1"/>
    </source>
</evidence>
<dbReference type="Pfam" id="PF00005">
    <property type="entry name" value="ABC_tran"/>
    <property type="match status" value="1"/>
</dbReference>
<dbReference type="GO" id="GO:0016887">
    <property type="term" value="F:ATP hydrolysis activity"/>
    <property type="evidence" value="ECO:0007669"/>
    <property type="project" value="InterPro"/>
</dbReference>
<protein>
    <submittedName>
        <fullName evidence="5">Peptide/nickel transport system ATP-binding protein</fullName>
    </submittedName>
</protein>
<evidence type="ECO:0000313" key="6">
    <source>
        <dbReference type="Proteomes" id="UP000198885"/>
    </source>
</evidence>
<dbReference type="InterPro" id="IPR017871">
    <property type="entry name" value="ABC_transporter-like_CS"/>
</dbReference>
<evidence type="ECO:0000256" key="1">
    <source>
        <dbReference type="ARBA" id="ARBA00022448"/>
    </source>
</evidence>
<dbReference type="InterPro" id="IPR027417">
    <property type="entry name" value="P-loop_NTPase"/>
</dbReference>
<evidence type="ECO:0000256" key="3">
    <source>
        <dbReference type="ARBA" id="ARBA00022840"/>
    </source>
</evidence>
<gene>
    <name evidence="5" type="ORF">SAMN04490244_11730</name>
</gene>
<sequence>MLSAEGIHHAYGRVAVLEDVDLSLAAGEVVGLGGPSGSGKSTLGRLLAGRLSPSAGRICLDGAPLPGTAPRRPAPVQYAPQVPELAVDPFWTVGRILDNGGTPDPLALAALGVAPAWHDRRPVELSGGELARVSLARLFHPALRVLICDEVTAQLDALEQATLLDRLTALTRNRRIGLLIISHNAALRARYCDRSQVLG</sequence>
<evidence type="ECO:0000256" key="2">
    <source>
        <dbReference type="ARBA" id="ARBA00022741"/>
    </source>
</evidence>
<dbReference type="Gene3D" id="3.40.50.300">
    <property type="entry name" value="P-loop containing nucleotide triphosphate hydrolases"/>
    <property type="match status" value="1"/>
</dbReference>
<keyword evidence="6" id="KW-1185">Reference proteome</keyword>
<dbReference type="PROSITE" id="PS00211">
    <property type="entry name" value="ABC_TRANSPORTER_1"/>
    <property type="match status" value="1"/>
</dbReference>
<dbReference type="GO" id="GO:0055085">
    <property type="term" value="P:transmembrane transport"/>
    <property type="evidence" value="ECO:0007669"/>
    <property type="project" value="UniProtKB-ARBA"/>
</dbReference>
<organism evidence="5 6">
    <name type="scientific">Tranquillimonas rosea</name>
    <dbReference type="NCBI Taxonomy" id="641238"/>
    <lineage>
        <taxon>Bacteria</taxon>
        <taxon>Pseudomonadati</taxon>
        <taxon>Pseudomonadota</taxon>
        <taxon>Alphaproteobacteria</taxon>
        <taxon>Rhodobacterales</taxon>
        <taxon>Roseobacteraceae</taxon>
        <taxon>Tranquillimonas</taxon>
    </lineage>
</organism>
<dbReference type="SMART" id="SM00382">
    <property type="entry name" value="AAA"/>
    <property type="match status" value="1"/>
</dbReference>
<dbReference type="InterPro" id="IPR003593">
    <property type="entry name" value="AAA+_ATPase"/>
</dbReference>
<dbReference type="SUPFAM" id="SSF52540">
    <property type="entry name" value="P-loop containing nucleoside triphosphate hydrolases"/>
    <property type="match status" value="1"/>
</dbReference>
<dbReference type="PROSITE" id="PS50893">
    <property type="entry name" value="ABC_TRANSPORTER_2"/>
    <property type="match status" value="1"/>
</dbReference>
<dbReference type="RefSeq" id="WP_092696222.1">
    <property type="nucleotide sequence ID" value="NZ_FOGU01000017.1"/>
</dbReference>
<dbReference type="AlphaFoldDB" id="A0A1H9X4L8"/>
<dbReference type="InterPro" id="IPR050319">
    <property type="entry name" value="ABC_transp_ATP-bind"/>
</dbReference>
<accession>A0A1H9X4L8</accession>